<dbReference type="Pfam" id="PF13365">
    <property type="entry name" value="Trypsin_2"/>
    <property type="match status" value="1"/>
</dbReference>
<proteinExistence type="predicted"/>
<dbReference type="Gene3D" id="2.30.42.10">
    <property type="match status" value="1"/>
</dbReference>
<dbReference type="SMART" id="SM00228">
    <property type="entry name" value="PDZ"/>
    <property type="match status" value="1"/>
</dbReference>
<dbReference type="InterPro" id="IPR051201">
    <property type="entry name" value="Chloro_Bact_Ser_Proteases"/>
</dbReference>
<dbReference type="PANTHER" id="PTHR43343">
    <property type="entry name" value="PEPTIDASE S12"/>
    <property type="match status" value="1"/>
</dbReference>
<keyword evidence="2 4" id="KW-0378">Hydrolase</keyword>
<dbReference type="Gene3D" id="2.40.10.120">
    <property type="match status" value="1"/>
</dbReference>
<dbReference type="PROSITE" id="PS50106">
    <property type="entry name" value="PDZ"/>
    <property type="match status" value="1"/>
</dbReference>
<dbReference type="InterPro" id="IPR036034">
    <property type="entry name" value="PDZ_sf"/>
</dbReference>
<dbReference type="PRINTS" id="PR00834">
    <property type="entry name" value="PROTEASES2C"/>
</dbReference>
<dbReference type="Pfam" id="PF13180">
    <property type="entry name" value="PDZ_2"/>
    <property type="match status" value="1"/>
</dbReference>
<feature type="domain" description="PDZ" evidence="3">
    <location>
        <begin position="278"/>
        <end position="356"/>
    </location>
</feature>
<dbReference type="PANTHER" id="PTHR43343:SF3">
    <property type="entry name" value="PROTEASE DO-LIKE 8, CHLOROPLASTIC"/>
    <property type="match status" value="1"/>
</dbReference>
<dbReference type="InterPro" id="IPR009003">
    <property type="entry name" value="Peptidase_S1_PA"/>
</dbReference>
<dbReference type="AlphaFoldDB" id="A0A644UIT0"/>
<dbReference type="PROSITE" id="PS51257">
    <property type="entry name" value="PROKAR_LIPOPROTEIN"/>
    <property type="match status" value="1"/>
</dbReference>
<reference evidence="4" key="1">
    <citation type="submission" date="2019-08" db="EMBL/GenBank/DDBJ databases">
        <authorList>
            <person name="Kucharzyk K."/>
            <person name="Murdoch R.W."/>
            <person name="Higgins S."/>
            <person name="Loffler F."/>
        </authorList>
    </citation>
    <scope>NUCLEOTIDE SEQUENCE</scope>
</reference>
<keyword evidence="1 4" id="KW-0645">Protease</keyword>
<sequence length="371" mass="38722">MNKKFLTKRLLVFIGITLGVSLVISGCSVSSKKDSAQVSNGQAVASANKTKNEKNISGGRNTAIVQAAKKVGPAVVGITNKAFVRDFFNRVQLTERGTGSGVIYSKDGLIATNNHVVAGAQEIVVSLPNGKTYPGRVLGADEATDLAVVKIDVKEPLTVAEFGDSDDIMVGEPAIAIGNPLGLEFQGSVTAGVISALNRSIDLGERKFKLIQTDAAINPGNSGGALVNADGQVIGINSAKVAVSGVEGIGFAIPINEAKPILAELESKGRIARPFIGASLIDKEVANKYGINVDLHGGLYVMKLSPGGPAWRAGIRTNDIITKYDGKQVTTVADLRDMINASGIGASVTVTILRGDEEIDKYVTLTEIPEQ</sequence>
<dbReference type="GO" id="GO:0004252">
    <property type="term" value="F:serine-type endopeptidase activity"/>
    <property type="evidence" value="ECO:0007669"/>
    <property type="project" value="InterPro"/>
</dbReference>
<gene>
    <name evidence="4" type="primary">htrA_3</name>
    <name evidence="4" type="ORF">SDC9_24790</name>
</gene>
<name>A0A644UIT0_9ZZZZ</name>
<evidence type="ECO:0000256" key="1">
    <source>
        <dbReference type="ARBA" id="ARBA00022670"/>
    </source>
</evidence>
<dbReference type="InterPro" id="IPR001478">
    <property type="entry name" value="PDZ"/>
</dbReference>
<dbReference type="SUPFAM" id="SSF50156">
    <property type="entry name" value="PDZ domain-like"/>
    <property type="match status" value="1"/>
</dbReference>
<dbReference type="EC" id="3.4.21.107" evidence="4"/>
<accession>A0A644UIT0</accession>
<comment type="caution">
    <text evidence="4">The sequence shown here is derived from an EMBL/GenBank/DDBJ whole genome shotgun (WGS) entry which is preliminary data.</text>
</comment>
<dbReference type="EMBL" id="VSSQ01000121">
    <property type="protein sequence ID" value="MPL78918.1"/>
    <property type="molecule type" value="Genomic_DNA"/>
</dbReference>
<dbReference type="GO" id="GO:0006508">
    <property type="term" value="P:proteolysis"/>
    <property type="evidence" value="ECO:0007669"/>
    <property type="project" value="UniProtKB-KW"/>
</dbReference>
<evidence type="ECO:0000313" key="4">
    <source>
        <dbReference type="EMBL" id="MPL78918.1"/>
    </source>
</evidence>
<dbReference type="SUPFAM" id="SSF50494">
    <property type="entry name" value="Trypsin-like serine proteases"/>
    <property type="match status" value="1"/>
</dbReference>
<evidence type="ECO:0000256" key="2">
    <source>
        <dbReference type="ARBA" id="ARBA00022801"/>
    </source>
</evidence>
<organism evidence="4">
    <name type="scientific">bioreactor metagenome</name>
    <dbReference type="NCBI Taxonomy" id="1076179"/>
    <lineage>
        <taxon>unclassified sequences</taxon>
        <taxon>metagenomes</taxon>
        <taxon>ecological metagenomes</taxon>
    </lineage>
</organism>
<evidence type="ECO:0000259" key="3">
    <source>
        <dbReference type="PROSITE" id="PS50106"/>
    </source>
</evidence>
<protein>
    <submittedName>
        <fullName evidence="4">Serine protease Do-like HtrA</fullName>
        <ecNumber evidence="4">3.4.21.107</ecNumber>
    </submittedName>
</protein>
<dbReference type="InterPro" id="IPR001940">
    <property type="entry name" value="Peptidase_S1C"/>
</dbReference>